<evidence type="ECO:0000313" key="13">
    <source>
        <dbReference type="EMBL" id="KAK1748952.1"/>
    </source>
</evidence>
<dbReference type="SUPFAM" id="SSF55729">
    <property type="entry name" value="Acyl-CoA N-acyltransferases (Nat)"/>
    <property type="match status" value="1"/>
</dbReference>
<dbReference type="EC" id="2.3.1.259" evidence="7"/>
<keyword evidence="4" id="KW-0156">Chromatin regulator</keyword>
<dbReference type="Gene3D" id="3.40.630.30">
    <property type="match status" value="1"/>
</dbReference>
<evidence type="ECO:0000256" key="7">
    <source>
        <dbReference type="ARBA" id="ARBA00026111"/>
    </source>
</evidence>
<evidence type="ECO:0000313" key="14">
    <source>
        <dbReference type="Proteomes" id="UP001224775"/>
    </source>
</evidence>
<gene>
    <name evidence="13" type="ORF">QTG54_000891</name>
</gene>
<evidence type="ECO:0000256" key="8">
    <source>
        <dbReference type="ARBA" id="ARBA00026144"/>
    </source>
</evidence>
<dbReference type="Pfam" id="PF00583">
    <property type="entry name" value="Acetyltransf_1"/>
    <property type="match status" value="1"/>
</dbReference>
<dbReference type="InterPro" id="IPR000182">
    <property type="entry name" value="GNAT_dom"/>
</dbReference>
<comment type="similarity">
    <text evidence="6">Belongs to the acetyltransferase family. NAA60 subfamily.</text>
</comment>
<dbReference type="GO" id="GO:0007059">
    <property type="term" value="P:chromosome segregation"/>
    <property type="evidence" value="ECO:0007669"/>
    <property type="project" value="UniProtKB-KW"/>
</dbReference>
<keyword evidence="14" id="KW-1185">Reference proteome</keyword>
<dbReference type="EC" id="2.3.1.48" evidence="1"/>
<name>A0AAD8YMW3_9STRA</name>
<evidence type="ECO:0000256" key="6">
    <source>
        <dbReference type="ARBA" id="ARBA00025774"/>
    </source>
</evidence>
<evidence type="ECO:0000256" key="4">
    <source>
        <dbReference type="ARBA" id="ARBA00022853"/>
    </source>
</evidence>
<dbReference type="CDD" id="cd04301">
    <property type="entry name" value="NAT_SF"/>
    <property type="match status" value="1"/>
</dbReference>
<comment type="catalytic activity">
    <reaction evidence="10">
        <text>N-terminal L-methionyl-[transmembrane protein] + acetyl-CoA = N-terminal N(alpha)-acetyl-L-methionyl-[transmembrane protein] + CoA + H(+)</text>
        <dbReference type="Rhea" id="RHEA:50604"/>
        <dbReference type="Rhea" id="RHEA-COMP:12745"/>
        <dbReference type="Rhea" id="RHEA-COMP:12746"/>
        <dbReference type="ChEBI" id="CHEBI:15378"/>
        <dbReference type="ChEBI" id="CHEBI:57287"/>
        <dbReference type="ChEBI" id="CHEBI:57288"/>
        <dbReference type="ChEBI" id="CHEBI:64731"/>
        <dbReference type="ChEBI" id="CHEBI:133414"/>
        <dbReference type="EC" id="2.3.1.259"/>
    </reaction>
</comment>
<dbReference type="InterPro" id="IPR045141">
    <property type="entry name" value="NAA60-like"/>
</dbReference>
<dbReference type="PANTHER" id="PTHR14744:SF15">
    <property type="entry name" value="N-ALPHA-ACETYLTRANSFERASE 60"/>
    <property type="match status" value="1"/>
</dbReference>
<keyword evidence="2 13" id="KW-0808">Transferase</keyword>
<proteinExistence type="inferred from homology"/>
<protein>
    <recommendedName>
        <fullName evidence="8">N-alpha-acetyltransferase 60</fullName>
        <ecNumber evidence="7">2.3.1.259</ecNumber>
        <ecNumber evidence="1">2.3.1.48</ecNumber>
    </recommendedName>
</protein>
<evidence type="ECO:0000256" key="2">
    <source>
        <dbReference type="ARBA" id="ARBA00022679"/>
    </source>
</evidence>
<keyword evidence="5 13" id="KW-0012">Acyltransferase</keyword>
<dbReference type="GO" id="GO:0000139">
    <property type="term" value="C:Golgi membrane"/>
    <property type="evidence" value="ECO:0007669"/>
    <property type="project" value="TreeGrafter"/>
</dbReference>
<dbReference type="InterPro" id="IPR016181">
    <property type="entry name" value="Acyl_CoA_acyltransferase"/>
</dbReference>
<evidence type="ECO:0000256" key="5">
    <source>
        <dbReference type="ARBA" id="ARBA00023315"/>
    </source>
</evidence>
<evidence type="ECO:0000256" key="10">
    <source>
        <dbReference type="ARBA" id="ARBA00048848"/>
    </source>
</evidence>
<keyword evidence="3" id="KW-0159">Chromosome partition</keyword>
<evidence type="ECO:0000256" key="11">
    <source>
        <dbReference type="SAM" id="MobiDB-lite"/>
    </source>
</evidence>
<organism evidence="13 14">
    <name type="scientific">Skeletonema marinoi</name>
    <dbReference type="NCBI Taxonomy" id="267567"/>
    <lineage>
        <taxon>Eukaryota</taxon>
        <taxon>Sar</taxon>
        <taxon>Stramenopiles</taxon>
        <taxon>Ochrophyta</taxon>
        <taxon>Bacillariophyta</taxon>
        <taxon>Coscinodiscophyceae</taxon>
        <taxon>Thalassiosirophycidae</taxon>
        <taxon>Thalassiosirales</taxon>
        <taxon>Skeletonemataceae</taxon>
        <taxon>Skeletonema</taxon>
        <taxon>Skeletonema marinoi-dohrnii complex</taxon>
    </lineage>
</organism>
<dbReference type="PANTHER" id="PTHR14744">
    <property type="entry name" value="N-ALPHA-ACETYLTRANSFERASE 60"/>
    <property type="match status" value="1"/>
</dbReference>
<dbReference type="Proteomes" id="UP001224775">
    <property type="component" value="Unassembled WGS sequence"/>
</dbReference>
<dbReference type="PROSITE" id="PS51186">
    <property type="entry name" value="GNAT"/>
    <property type="match status" value="1"/>
</dbReference>
<evidence type="ECO:0000259" key="12">
    <source>
        <dbReference type="PROSITE" id="PS51186"/>
    </source>
</evidence>
<evidence type="ECO:0000256" key="3">
    <source>
        <dbReference type="ARBA" id="ARBA00022829"/>
    </source>
</evidence>
<comment type="caution">
    <text evidence="13">The sequence shown here is derived from an EMBL/GenBank/DDBJ whole genome shotgun (WGS) entry which is preliminary data.</text>
</comment>
<sequence>MWLFSPPTATGGTNNARSNAPSKADEETCCTGETSTSSMEGSEESVHENTSQHKGSAKRRRKLGRGIIYFRPIKPEDRSVIQTLHQQWFPVDYKPDFFDSLCNDRIMPGTNQPLYSCVACFKELDDLEFEEMYEKRERESCSMSLFWQKEKYPSTSRYYCNETNQECILWEGNSDEEDDDSDSTQSDNPNSTINAGASHDCCVSTDNNDACRAASLHQQNEREKMKRFYSNGFRFDDNQNSTFKNETSDKEQKEDKDVFTKQSNKDDNCIFVNDCGEIIAGCVVGSFLSSSMFNVKTGARDETATLLVPDSDEHPEMFYIMTLGTSRGFRRVGLGSILVNRVVDMIKSKQECGTLYLHVIIYNETAIKLYERLGFSRVKKIRGYYTINSVNYDCYLYARYFHGNLGHNNSDYLSNFARLMLSKMSGGLIAG</sequence>
<feature type="compositionally biased region" description="Polar residues" evidence="11">
    <location>
        <begin position="7"/>
        <end position="21"/>
    </location>
</feature>
<comment type="catalytic activity">
    <reaction evidence="9">
        <text>L-lysyl-[protein] + acetyl-CoA = N(6)-acetyl-L-lysyl-[protein] + CoA + H(+)</text>
        <dbReference type="Rhea" id="RHEA:45948"/>
        <dbReference type="Rhea" id="RHEA-COMP:9752"/>
        <dbReference type="Rhea" id="RHEA-COMP:10731"/>
        <dbReference type="ChEBI" id="CHEBI:15378"/>
        <dbReference type="ChEBI" id="CHEBI:29969"/>
        <dbReference type="ChEBI" id="CHEBI:57287"/>
        <dbReference type="ChEBI" id="CHEBI:57288"/>
        <dbReference type="ChEBI" id="CHEBI:61930"/>
        <dbReference type="EC" id="2.3.1.48"/>
    </reaction>
</comment>
<dbReference type="EMBL" id="JATAAI010000001">
    <property type="protein sequence ID" value="KAK1748952.1"/>
    <property type="molecule type" value="Genomic_DNA"/>
</dbReference>
<evidence type="ECO:0000256" key="9">
    <source>
        <dbReference type="ARBA" id="ARBA00048017"/>
    </source>
</evidence>
<reference evidence="13" key="1">
    <citation type="submission" date="2023-06" db="EMBL/GenBank/DDBJ databases">
        <title>Survivors Of The Sea: Transcriptome response of Skeletonema marinoi to long-term dormancy.</title>
        <authorList>
            <person name="Pinder M.I.M."/>
            <person name="Kourtchenko O."/>
            <person name="Robertson E.K."/>
            <person name="Larsson T."/>
            <person name="Maumus F."/>
            <person name="Osuna-Cruz C.M."/>
            <person name="Vancaester E."/>
            <person name="Stenow R."/>
            <person name="Vandepoele K."/>
            <person name="Ploug H."/>
            <person name="Bruchert V."/>
            <person name="Godhe A."/>
            <person name="Topel M."/>
        </authorList>
    </citation>
    <scope>NUCLEOTIDE SEQUENCE</scope>
    <source>
        <strain evidence="13">R05AC</strain>
    </source>
</reference>
<dbReference type="AlphaFoldDB" id="A0AAD8YMW3"/>
<feature type="region of interest" description="Disordered" evidence="11">
    <location>
        <begin position="1"/>
        <end position="60"/>
    </location>
</feature>
<feature type="compositionally biased region" description="Low complexity" evidence="11">
    <location>
        <begin position="29"/>
        <end position="40"/>
    </location>
</feature>
<dbReference type="GO" id="GO:0004402">
    <property type="term" value="F:histone acetyltransferase activity"/>
    <property type="evidence" value="ECO:0007669"/>
    <property type="project" value="TreeGrafter"/>
</dbReference>
<feature type="domain" description="N-acetyltransferase" evidence="12">
    <location>
        <begin position="209"/>
        <end position="397"/>
    </location>
</feature>
<accession>A0AAD8YMW3</accession>
<dbReference type="GO" id="GO:0120518">
    <property type="term" value="F:protein N-terminal-methionine acetyltransferase activity"/>
    <property type="evidence" value="ECO:0007669"/>
    <property type="project" value="UniProtKB-EC"/>
</dbReference>
<evidence type="ECO:0000256" key="1">
    <source>
        <dbReference type="ARBA" id="ARBA00013184"/>
    </source>
</evidence>